<sequence length="24" mass="2729">MTVHVSPRIPTFACSTLTHHHNNK</sequence>
<protein>
    <submittedName>
        <fullName evidence="1">Uncharacterized protein</fullName>
    </submittedName>
</protein>
<evidence type="ECO:0000313" key="1">
    <source>
        <dbReference type="EMBL" id="JAI05398.1"/>
    </source>
</evidence>
<name>A0A0E9XRN2_ANGAN</name>
<reference evidence="1" key="1">
    <citation type="submission" date="2014-11" db="EMBL/GenBank/DDBJ databases">
        <authorList>
            <person name="Amaro Gonzalez C."/>
        </authorList>
    </citation>
    <scope>NUCLEOTIDE SEQUENCE</scope>
</reference>
<accession>A0A0E9XRN2</accession>
<dbReference type="EMBL" id="GBXM01003180">
    <property type="protein sequence ID" value="JAI05398.1"/>
    <property type="molecule type" value="Transcribed_RNA"/>
</dbReference>
<reference evidence="1" key="2">
    <citation type="journal article" date="2015" name="Fish Shellfish Immunol.">
        <title>Early steps in the European eel (Anguilla anguilla)-Vibrio vulnificus interaction in the gills: Role of the RtxA13 toxin.</title>
        <authorList>
            <person name="Callol A."/>
            <person name="Pajuelo D."/>
            <person name="Ebbesson L."/>
            <person name="Teles M."/>
            <person name="MacKenzie S."/>
            <person name="Amaro C."/>
        </authorList>
    </citation>
    <scope>NUCLEOTIDE SEQUENCE</scope>
</reference>
<dbReference type="AlphaFoldDB" id="A0A0E9XRN2"/>
<proteinExistence type="predicted"/>
<organism evidence="1">
    <name type="scientific">Anguilla anguilla</name>
    <name type="common">European freshwater eel</name>
    <name type="synonym">Muraena anguilla</name>
    <dbReference type="NCBI Taxonomy" id="7936"/>
    <lineage>
        <taxon>Eukaryota</taxon>
        <taxon>Metazoa</taxon>
        <taxon>Chordata</taxon>
        <taxon>Craniata</taxon>
        <taxon>Vertebrata</taxon>
        <taxon>Euteleostomi</taxon>
        <taxon>Actinopterygii</taxon>
        <taxon>Neopterygii</taxon>
        <taxon>Teleostei</taxon>
        <taxon>Anguilliformes</taxon>
        <taxon>Anguillidae</taxon>
        <taxon>Anguilla</taxon>
    </lineage>
</organism>